<protein>
    <recommendedName>
        <fullName evidence="6">Rieske domain-containing protein</fullName>
    </recommendedName>
</protein>
<accession>A0A1Y0INX5</accession>
<dbReference type="KEGG" id="tum:CBW65_13770"/>
<reference evidence="8" key="1">
    <citation type="submission" date="2017-05" db="EMBL/GenBank/DDBJ databases">
        <authorList>
            <person name="Sung H."/>
        </authorList>
    </citation>
    <scope>NUCLEOTIDE SEQUENCE [LARGE SCALE GENOMIC DNA]</scope>
    <source>
        <strain evidence="8">AR23208</strain>
    </source>
</reference>
<dbReference type="Gene3D" id="2.102.10.10">
    <property type="entry name" value="Rieske [2Fe-2S] iron-sulphur domain"/>
    <property type="match status" value="1"/>
</dbReference>
<dbReference type="Gene3D" id="3.90.380.10">
    <property type="entry name" value="Naphthalene 1,2-dioxygenase Alpha Subunit, Chain A, domain 1"/>
    <property type="match status" value="1"/>
</dbReference>
<dbReference type="PANTHER" id="PTHR21266">
    <property type="entry name" value="IRON-SULFUR DOMAIN CONTAINING PROTEIN"/>
    <property type="match status" value="1"/>
</dbReference>
<dbReference type="GO" id="GO:0051537">
    <property type="term" value="F:2 iron, 2 sulfur cluster binding"/>
    <property type="evidence" value="ECO:0007669"/>
    <property type="project" value="UniProtKB-KW"/>
</dbReference>
<name>A0A1Y0INX5_9BACL</name>
<organism evidence="7 8">
    <name type="scientific">Tumebacillus avium</name>
    <dbReference type="NCBI Taxonomy" id="1903704"/>
    <lineage>
        <taxon>Bacteria</taxon>
        <taxon>Bacillati</taxon>
        <taxon>Bacillota</taxon>
        <taxon>Bacilli</taxon>
        <taxon>Bacillales</taxon>
        <taxon>Alicyclobacillaceae</taxon>
        <taxon>Tumebacillus</taxon>
    </lineage>
</organism>
<evidence type="ECO:0000256" key="1">
    <source>
        <dbReference type="ARBA" id="ARBA00022714"/>
    </source>
</evidence>
<evidence type="ECO:0000313" key="8">
    <source>
        <dbReference type="Proteomes" id="UP000195437"/>
    </source>
</evidence>
<dbReference type="AlphaFoldDB" id="A0A1Y0INX5"/>
<evidence type="ECO:0000256" key="2">
    <source>
        <dbReference type="ARBA" id="ARBA00022723"/>
    </source>
</evidence>
<dbReference type="OrthoDB" id="9800776at2"/>
<dbReference type="Proteomes" id="UP000195437">
    <property type="component" value="Chromosome"/>
</dbReference>
<dbReference type="GO" id="GO:0046872">
    <property type="term" value="F:metal ion binding"/>
    <property type="evidence" value="ECO:0007669"/>
    <property type="project" value="UniProtKB-KW"/>
</dbReference>
<keyword evidence="5" id="KW-0411">Iron-sulfur</keyword>
<feature type="domain" description="Rieske" evidence="6">
    <location>
        <begin position="5"/>
        <end position="109"/>
    </location>
</feature>
<dbReference type="Pfam" id="PF19112">
    <property type="entry name" value="VanA_C"/>
    <property type="match status" value="1"/>
</dbReference>
<keyword evidence="8" id="KW-1185">Reference proteome</keyword>
<dbReference type="GO" id="GO:0016705">
    <property type="term" value="F:oxidoreductase activity, acting on paired donors, with incorporation or reduction of molecular oxygen"/>
    <property type="evidence" value="ECO:0007669"/>
    <property type="project" value="UniProtKB-ARBA"/>
</dbReference>
<dbReference type="SUPFAM" id="SSF55961">
    <property type="entry name" value="Bet v1-like"/>
    <property type="match status" value="1"/>
</dbReference>
<dbReference type="SUPFAM" id="SSF50022">
    <property type="entry name" value="ISP domain"/>
    <property type="match status" value="1"/>
</dbReference>
<evidence type="ECO:0000256" key="3">
    <source>
        <dbReference type="ARBA" id="ARBA00023002"/>
    </source>
</evidence>
<gene>
    <name evidence="7" type="ORF">CBW65_13770</name>
</gene>
<proteinExistence type="predicted"/>
<evidence type="ECO:0000313" key="7">
    <source>
        <dbReference type="EMBL" id="ARU61960.1"/>
    </source>
</evidence>
<dbReference type="PROSITE" id="PS51296">
    <property type="entry name" value="RIESKE"/>
    <property type="match status" value="1"/>
</dbReference>
<evidence type="ECO:0000259" key="6">
    <source>
        <dbReference type="PROSITE" id="PS51296"/>
    </source>
</evidence>
<evidence type="ECO:0000256" key="4">
    <source>
        <dbReference type="ARBA" id="ARBA00023004"/>
    </source>
</evidence>
<dbReference type="InterPro" id="IPR044043">
    <property type="entry name" value="VanA_C_cat"/>
</dbReference>
<sequence>MRNEWYVACRSADLVEEMLECSILSTELFLYRDAEGVAHALHNQCPHRGARLSQGKLRGDCVVCPFHGWVFDGSGRCTLIPANGPHASIPQGAKVMSCPVQEAGGYLWVFVGEPHRVKELQLPFELTDPEWRAVPFVVEWEAHLTRVVESVLDVSHLPFVHPESTGTDVNPKVEGPEFSVTEQEIVIVAKPYHPLVRTPLNEEDNGSSTITFTWPNQLILRTDMFEGNQMATYLALTPVTEAQIRIHGLALRNFLQDTEAIDDIHYEHNVTVLEQDRPVVERLRPKRSPLELTQEVHIRSDAPQVRYRIMYRKALEQEQQGGEGHEG</sequence>
<dbReference type="GO" id="GO:0004497">
    <property type="term" value="F:monooxygenase activity"/>
    <property type="evidence" value="ECO:0007669"/>
    <property type="project" value="UniProtKB-ARBA"/>
</dbReference>
<dbReference type="InterPro" id="IPR017941">
    <property type="entry name" value="Rieske_2Fe-2S"/>
</dbReference>
<dbReference type="Pfam" id="PF00355">
    <property type="entry name" value="Rieske"/>
    <property type="match status" value="1"/>
</dbReference>
<keyword evidence="2" id="KW-0479">Metal-binding</keyword>
<keyword evidence="1" id="KW-0001">2Fe-2S</keyword>
<dbReference type="PANTHER" id="PTHR21266:SF60">
    <property type="entry name" value="3-KETOSTEROID-9-ALPHA-MONOOXYGENASE, OXYGENASE COMPONENT"/>
    <property type="match status" value="1"/>
</dbReference>
<evidence type="ECO:0000256" key="5">
    <source>
        <dbReference type="ARBA" id="ARBA00023014"/>
    </source>
</evidence>
<dbReference type="InterPro" id="IPR050584">
    <property type="entry name" value="Cholesterol_7-desaturase"/>
</dbReference>
<keyword evidence="4" id="KW-0408">Iron</keyword>
<dbReference type="RefSeq" id="WP_087457329.1">
    <property type="nucleotide sequence ID" value="NZ_CP021434.1"/>
</dbReference>
<keyword evidence="3" id="KW-0560">Oxidoreductase</keyword>
<dbReference type="InterPro" id="IPR036922">
    <property type="entry name" value="Rieske_2Fe-2S_sf"/>
</dbReference>
<dbReference type="EMBL" id="CP021434">
    <property type="protein sequence ID" value="ARU61960.1"/>
    <property type="molecule type" value="Genomic_DNA"/>
</dbReference>